<dbReference type="InterPro" id="IPR052337">
    <property type="entry name" value="SAT4-like"/>
</dbReference>
<dbReference type="Proteomes" id="UP001140513">
    <property type="component" value="Unassembled WGS sequence"/>
</dbReference>
<keyword evidence="2 7" id="KW-0812">Transmembrane</keyword>
<keyword evidence="3 7" id="KW-1133">Transmembrane helix</keyword>
<proteinExistence type="inferred from homology"/>
<dbReference type="AlphaFoldDB" id="A0A9W8XBQ6"/>
<dbReference type="RefSeq" id="XP_056066510.1">
    <property type="nucleotide sequence ID" value="XM_056219383.1"/>
</dbReference>
<feature type="transmembrane region" description="Helical" evidence="7">
    <location>
        <begin position="20"/>
        <end position="39"/>
    </location>
</feature>
<dbReference type="PANTHER" id="PTHR33048">
    <property type="entry name" value="PTH11-LIKE INTEGRAL MEMBRANE PROTEIN (AFU_ORTHOLOGUE AFUA_5G11245)"/>
    <property type="match status" value="1"/>
</dbReference>
<feature type="region of interest" description="Disordered" evidence="6">
    <location>
        <begin position="293"/>
        <end position="393"/>
    </location>
</feature>
<feature type="domain" description="Rhodopsin" evidence="8">
    <location>
        <begin position="36"/>
        <end position="282"/>
    </location>
</feature>
<evidence type="ECO:0000256" key="6">
    <source>
        <dbReference type="SAM" id="MobiDB-lite"/>
    </source>
</evidence>
<evidence type="ECO:0000256" key="3">
    <source>
        <dbReference type="ARBA" id="ARBA00022989"/>
    </source>
</evidence>
<evidence type="ECO:0000313" key="9">
    <source>
        <dbReference type="EMBL" id="KAJ4346710.1"/>
    </source>
</evidence>
<evidence type="ECO:0000256" key="2">
    <source>
        <dbReference type="ARBA" id="ARBA00022692"/>
    </source>
</evidence>
<evidence type="ECO:0000256" key="7">
    <source>
        <dbReference type="SAM" id="Phobius"/>
    </source>
</evidence>
<dbReference type="InterPro" id="IPR049326">
    <property type="entry name" value="Rhodopsin_dom_fungi"/>
</dbReference>
<keyword evidence="4 7" id="KW-0472">Membrane</keyword>
<comment type="subcellular location">
    <subcellularLocation>
        <location evidence="1">Membrane</location>
        <topology evidence="1">Multi-pass membrane protein</topology>
    </subcellularLocation>
</comment>
<dbReference type="OrthoDB" id="5417844at2759"/>
<comment type="caution">
    <text evidence="9">The sequence shown here is derived from an EMBL/GenBank/DDBJ whole genome shotgun (WGS) entry which is preliminary data.</text>
</comment>
<evidence type="ECO:0000259" key="8">
    <source>
        <dbReference type="Pfam" id="PF20684"/>
    </source>
</evidence>
<accession>A0A9W8XBQ6</accession>
<feature type="transmembrane region" description="Helical" evidence="7">
    <location>
        <begin position="183"/>
        <end position="205"/>
    </location>
</feature>
<feature type="transmembrane region" description="Helical" evidence="7">
    <location>
        <begin position="217"/>
        <end position="237"/>
    </location>
</feature>
<evidence type="ECO:0000256" key="1">
    <source>
        <dbReference type="ARBA" id="ARBA00004141"/>
    </source>
</evidence>
<keyword evidence="10" id="KW-1185">Reference proteome</keyword>
<dbReference type="PANTHER" id="PTHR33048:SF47">
    <property type="entry name" value="INTEGRAL MEMBRANE PROTEIN-RELATED"/>
    <property type="match status" value="1"/>
</dbReference>
<dbReference type="EMBL" id="JAPEUX010000008">
    <property type="protein sequence ID" value="KAJ4346710.1"/>
    <property type="molecule type" value="Genomic_DNA"/>
</dbReference>
<dbReference type="Pfam" id="PF20684">
    <property type="entry name" value="Fung_rhodopsin"/>
    <property type="match status" value="1"/>
</dbReference>
<dbReference type="GeneID" id="80914172"/>
<reference evidence="9" key="1">
    <citation type="submission" date="2022-10" db="EMBL/GenBank/DDBJ databases">
        <title>Tapping the CABI collections for fungal endophytes: first genome assemblies for Collariella, Neodidymelliopsis, Ascochyta clinopodiicola, Didymella pomorum, Didymosphaeria variabile, Neocosmospora piperis and Neocucurbitaria cava.</title>
        <authorList>
            <person name="Hill R."/>
        </authorList>
    </citation>
    <scope>NUCLEOTIDE SEQUENCE</scope>
    <source>
        <strain evidence="9">IMI 356815</strain>
    </source>
</reference>
<comment type="similarity">
    <text evidence="5">Belongs to the SAT4 family.</text>
</comment>
<feature type="transmembrane region" description="Helical" evidence="7">
    <location>
        <begin position="137"/>
        <end position="158"/>
    </location>
</feature>
<evidence type="ECO:0000313" key="10">
    <source>
        <dbReference type="Proteomes" id="UP001140513"/>
    </source>
</evidence>
<feature type="transmembrane region" description="Helical" evidence="7">
    <location>
        <begin position="51"/>
        <end position="74"/>
    </location>
</feature>
<evidence type="ECO:0000256" key="5">
    <source>
        <dbReference type="ARBA" id="ARBA00038359"/>
    </source>
</evidence>
<feature type="transmembrane region" description="Helical" evidence="7">
    <location>
        <begin position="100"/>
        <end position="125"/>
    </location>
</feature>
<protein>
    <recommendedName>
        <fullName evidence="8">Rhodopsin domain-containing protein</fullName>
    </recommendedName>
</protein>
<gene>
    <name evidence="9" type="ORF">N0V89_010642</name>
</gene>
<dbReference type="GO" id="GO:0016020">
    <property type="term" value="C:membrane"/>
    <property type="evidence" value="ECO:0007669"/>
    <property type="project" value="UniProtKB-SubCell"/>
</dbReference>
<organism evidence="9 10">
    <name type="scientific">Didymosphaeria variabile</name>
    <dbReference type="NCBI Taxonomy" id="1932322"/>
    <lineage>
        <taxon>Eukaryota</taxon>
        <taxon>Fungi</taxon>
        <taxon>Dikarya</taxon>
        <taxon>Ascomycota</taxon>
        <taxon>Pezizomycotina</taxon>
        <taxon>Dothideomycetes</taxon>
        <taxon>Pleosporomycetidae</taxon>
        <taxon>Pleosporales</taxon>
        <taxon>Massarineae</taxon>
        <taxon>Didymosphaeriaceae</taxon>
        <taxon>Didymosphaeria</taxon>
    </lineage>
</organism>
<name>A0A9W8XBQ6_9PLEO</name>
<evidence type="ECO:0000256" key="4">
    <source>
        <dbReference type="ARBA" id="ARBA00023136"/>
    </source>
</evidence>
<sequence length="393" mass="43229">MSSAVPKNETYEQFRGRFDGAIITTYAFAMVVVPLKIWCRKRAGGWSNMGWDEIFTLLGAAFVTSTFAVIYTAVRPLLGKKFVDVAQSPEDMAKLPKFALYLWLANLLYTPSVMFLKLSIVALYWRLFGLTNKARIPLLLLGGVIIAWGITIALIVIFNCDPIAGSWDLTLAATAKCVDKKSFYVGGSVPNVITDLVLVIMPLPYVWRLHASLAQRIVLGGIFALGTFVSIVSMIRLSVLLDTASGTFDVTYTYKDVYLWSLVEINVGLTCACLPSLRPIVRVIGLKRLFSSGRSRPSDMRTPDASHGLSGNVSGHMSSRKKPKGMFSQLEDDDEFEMIPEQKMKGGAWVGASQSRVSHDTDRTSNGSTDSRKQTGLGAITVQRDFEVSSNQP</sequence>
<feature type="transmembrane region" description="Helical" evidence="7">
    <location>
        <begin position="257"/>
        <end position="277"/>
    </location>
</feature>